<dbReference type="InterPro" id="IPR003165">
    <property type="entry name" value="Piwi"/>
</dbReference>
<feature type="region of interest" description="Disordered" evidence="2">
    <location>
        <begin position="1"/>
        <end position="55"/>
    </location>
</feature>
<dbReference type="Proteomes" id="UP000492821">
    <property type="component" value="Unassembled WGS sequence"/>
</dbReference>
<evidence type="ECO:0000313" key="6">
    <source>
        <dbReference type="WBParaSite" id="Pan_g2953.t1"/>
    </source>
</evidence>
<comment type="similarity">
    <text evidence="1">Belongs to the argonaute family.</text>
</comment>
<dbReference type="CDD" id="cd02846">
    <property type="entry name" value="PAZ_argonaute_like"/>
    <property type="match status" value="1"/>
</dbReference>
<reference evidence="6" key="2">
    <citation type="submission" date="2020-10" db="UniProtKB">
        <authorList>
            <consortium name="WormBaseParasite"/>
        </authorList>
    </citation>
    <scope>IDENTIFICATION</scope>
</reference>
<dbReference type="SMART" id="SM00949">
    <property type="entry name" value="PAZ"/>
    <property type="match status" value="1"/>
</dbReference>
<dbReference type="PROSITE" id="PS50822">
    <property type="entry name" value="PIWI"/>
    <property type="match status" value="1"/>
</dbReference>
<dbReference type="InterPro" id="IPR003100">
    <property type="entry name" value="PAZ_dom"/>
</dbReference>
<dbReference type="Pfam" id="PF02171">
    <property type="entry name" value="Piwi"/>
    <property type="match status" value="1"/>
</dbReference>
<feature type="domain" description="PAZ" evidence="3">
    <location>
        <begin position="307"/>
        <end position="411"/>
    </location>
</feature>
<evidence type="ECO:0000256" key="2">
    <source>
        <dbReference type="SAM" id="MobiDB-lite"/>
    </source>
</evidence>
<name>A0A7E4VSP5_PANRE</name>
<dbReference type="GO" id="GO:0003723">
    <property type="term" value="F:RNA binding"/>
    <property type="evidence" value="ECO:0007669"/>
    <property type="project" value="InterPro"/>
</dbReference>
<sequence>MHRSQSSSSGRSSSSNYPYNRTPDDKDRRFDGDRGPGRAGGGDRRNLGPSDSQSLHNVKVKLGPVMAQPPASIPVVMPKEVQCNATKLDIRRAKPVWQYEMKLSGFRGKGENEVGVEIFRAAANDASKNSKYLAFNQIFLRLLEDYPSFFKSDEKDDLGNHKNLYVFDRSCLFYCSLDLLGTAEERKFTIESSKIPYQFRDFVHQFKTIEARLVKSRKLDIANAMTLPVEAQRPILQYLDILFDQFAYQQDKFLVFGDRMFFKDEGKEILSPNFLLKPGLQKNVRVTKECLVFQVDSKNTVFYAPQPLLSFLDTMRVPSRDLESPECSRDVLELLRGIAVRTTHLNAPRTFIISKMAKTSAKDTFFDRDGTDVSVCAYFAERYKRKLKYPEFLCVENRGSYYPIEVLEIIPGQRVPRHKMSDDLTAAMIKNCQMTPVQLNEKLRHHKEHAGFFNGNPILRASGVRIASQHIEARGQEVPAPIIIYKDSIQHLRQPNWRQGGGQYCQSGTIRKLAVVVDRRAVSEASQWIQKLVGQARSHGLLIEKTDVQVMECSSRDFQGIHETAGRLAKEGFDFLLFLSDSKDLHEAIKFSELKTRVPTQQVDPRSLRKGADTNGNIIHKMNLKSGGRNFEISTAPNHAAQFRVDLVKSLLTHTVIVAIEMSHPGAQSRFDRMMNIENPEPTSVGIAHTHDASGNIQHGRYFYVPRGSTVIKQKKLTDIVKNAIREFRAKQGHYPQRILIYRSGVSEGSFGEVIEHECSNIVNALKADSMTPAITMVVIQRKSNHRLLLPAKVLDYMSDKARPVEQNVTPGTCITSDVTNPRYPEFIMTSQRAILGTSKPIVGTIIFESNPRNRLPLDHLTQLTNALCYHLEIVTAPIALPAPLQSASHLAMRGLSNWKHALKIGAIKELGRELQMPPEEKEQLTKEQYDEMVQKALDRHSAVLDVTITNRRFWA</sequence>
<dbReference type="AlphaFoldDB" id="A0A7E4VSP5"/>
<feature type="compositionally biased region" description="Basic and acidic residues" evidence="2">
    <location>
        <begin position="22"/>
        <end position="46"/>
    </location>
</feature>
<protein>
    <submittedName>
        <fullName evidence="6">Piwi domain-containing protein</fullName>
    </submittedName>
</protein>
<dbReference type="SUPFAM" id="SSF53098">
    <property type="entry name" value="Ribonuclease H-like"/>
    <property type="match status" value="1"/>
</dbReference>
<organism evidence="5 6">
    <name type="scientific">Panagrellus redivivus</name>
    <name type="common">Microworm</name>
    <dbReference type="NCBI Taxonomy" id="6233"/>
    <lineage>
        <taxon>Eukaryota</taxon>
        <taxon>Metazoa</taxon>
        <taxon>Ecdysozoa</taxon>
        <taxon>Nematoda</taxon>
        <taxon>Chromadorea</taxon>
        <taxon>Rhabditida</taxon>
        <taxon>Tylenchina</taxon>
        <taxon>Panagrolaimomorpha</taxon>
        <taxon>Panagrolaimoidea</taxon>
        <taxon>Panagrolaimidae</taxon>
        <taxon>Panagrellus</taxon>
    </lineage>
</organism>
<dbReference type="PANTHER" id="PTHR22891">
    <property type="entry name" value="EUKARYOTIC TRANSLATION INITIATION FACTOR 2C"/>
    <property type="match status" value="1"/>
</dbReference>
<dbReference type="InterPro" id="IPR012337">
    <property type="entry name" value="RNaseH-like_sf"/>
</dbReference>
<evidence type="ECO:0000259" key="4">
    <source>
        <dbReference type="PROSITE" id="PS50822"/>
    </source>
</evidence>
<proteinExistence type="inferred from homology"/>
<dbReference type="Gene3D" id="2.170.260.10">
    <property type="entry name" value="paz domain"/>
    <property type="match status" value="1"/>
</dbReference>
<evidence type="ECO:0000256" key="1">
    <source>
        <dbReference type="RuleBase" id="RU361178"/>
    </source>
</evidence>
<dbReference type="WBParaSite" id="Pan_g2953.t1">
    <property type="protein sequence ID" value="Pan_g2953.t1"/>
    <property type="gene ID" value="Pan_g2953"/>
</dbReference>
<keyword evidence="5" id="KW-1185">Reference proteome</keyword>
<dbReference type="SUPFAM" id="SSF101690">
    <property type="entry name" value="PAZ domain"/>
    <property type="match status" value="1"/>
</dbReference>
<dbReference type="PROSITE" id="PS50821">
    <property type="entry name" value="PAZ"/>
    <property type="match status" value="1"/>
</dbReference>
<dbReference type="Pfam" id="PF02170">
    <property type="entry name" value="PAZ"/>
    <property type="match status" value="1"/>
</dbReference>
<dbReference type="Gene3D" id="3.40.50.2300">
    <property type="match status" value="1"/>
</dbReference>
<dbReference type="InterPro" id="IPR036397">
    <property type="entry name" value="RNaseH_sf"/>
</dbReference>
<reference evidence="5" key="1">
    <citation type="journal article" date="2013" name="Genetics">
        <title>The draft genome and transcriptome of Panagrellus redivivus are shaped by the harsh demands of a free-living lifestyle.</title>
        <authorList>
            <person name="Srinivasan J."/>
            <person name="Dillman A.R."/>
            <person name="Macchietto M.G."/>
            <person name="Heikkinen L."/>
            <person name="Lakso M."/>
            <person name="Fracchia K.M."/>
            <person name="Antoshechkin I."/>
            <person name="Mortazavi A."/>
            <person name="Wong G."/>
            <person name="Sternberg P.W."/>
        </authorList>
    </citation>
    <scope>NUCLEOTIDE SEQUENCE [LARGE SCALE GENOMIC DNA]</scope>
    <source>
        <strain evidence="5">MT8872</strain>
    </source>
</reference>
<dbReference type="InterPro" id="IPR036085">
    <property type="entry name" value="PAZ_dom_sf"/>
</dbReference>
<evidence type="ECO:0000313" key="5">
    <source>
        <dbReference type="Proteomes" id="UP000492821"/>
    </source>
</evidence>
<dbReference type="SMART" id="SM00950">
    <property type="entry name" value="Piwi"/>
    <property type="match status" value="1"/>
</dbReference>
<evidence type="ECO:0000259" key="3">
    <source>
        <dbReference type="PROSITE" id="PS50821"/>
    </source>
</evidence>
<feature type="compositionally biased region" description="Low complexity" evidence="2">
    <location>
        <begin position="1"/>
        <end position="15"/>
    </location>
</feature>
<feature type="domain" description="Piwi" evidence="4">
    <location>
        <begin position="574"/>
        <end position="900"/>
    </location>
</feature>
<accession>A0A7E4VSP5</accession>
<dbReference type="Gene3D" id="3.30.420.10">
    <property type="entry name" value="Ribonuclease H-like superfamily/Ribonuclease H"/>
    <property type="match status" value="1"/>
</dbReference>